<dbReference type="GO" id="GO:0070403">
    <property type="term" value="F:NAD+ binding"/>
    <property type="evidence" value="ECO:0007669"/>
    <property type="project" value="InterPro"/>
</dbReference>
<dbReference type="InterPro" id="IPR036291">
    <property type="entry name" value="NAD(P)-bd_dom_sf"/>
</dbReference>
<evidence type="ECO:0000259" key="2">
    <source>
        <dbReference type="PROSITE" id="PS51176"/>
    </source>
</evidence>
<dbReference type="PANTHER" id="PTHR21363">
    <property type="entry name" value="PREPHENATE DEHYDROGENASE"/>
    <property type="match status" value="1"/>
</dbReference>
<reference evidence="3 4" key="1">
    <citation type="submission" date="2018-02" db="EMBL/GenBank/DDBJ databases">
        <title>Comparative genomes isolates from brazilian mangrove.</title>
        <authorList>
            <person name="Araujo J.E."/>
            <person name="Taketani R.G."/>
            <person name="Silva M.C.P."/>
            <person name="Loureco M.V."/>
            <person name="Andreote F.D."/>
        </authorList>
    </citation>
    <scope>NUCLEOTIDE SEQUENCE [LARGE SCALE GENOMIC DNA]</scope>
    <source>
        <strain evidence="3 4">Nap-Phe MGV</strain>
    </source>
</reference>
<feature type="domain" description="Prephenate/arogenate dehydrogenase" evidence="2">
    <location>
        <begin position="12"/>
        <end position="287"/>
    </location>
</feature>
<dbReference type="Gene3D" id="1.10.3660.10">
    <property type="entry name" value="6-phosphogluconate dehydrogenase C-terminal like domain"/>
    <property type="match status" value="1"/>
</dbReference>
<keyword evidence="1" id="KW-0560">Oxidoreductase</keyword>
<dbReference type="SUPFAM" id="SSF51735">
    <property type="entry name" value="NAD(P)-binding Rossmann-fold domains"/>
    <property type="match status" value="1"/>
</dbReference>
<evidence type="ECO:0000313" key="4">
    <source>
        <dbReference type="Proteomes" id="UP000237819"/>
    </source>
</evidence>
<dbReference type="GO" id="GO:0004665">
    <property type="term" value="F:prephenate dehydrogenase (NADP+) activity"/>
    <property type="evidence" value="ECO:0007669"/>
    <property type="project" value="InterPro"/>
</dbReference>
<accession>A0A2S8GKT1</accession>
<evidence type="ECO:0000256" key="1">
    <source>
        <dbReference type="ARBA" id="ARBA00023002"/>
    </source>
</evidence>
<dbReference type="Proteomes" id="UP000237819">
    <property type="component" value="Unassembled WGS sequence"/>
</dbReference>
<dbReference type="Pfam" id="PF02153">
    <property type="entry name" value="PDH_N"/>
    <property type="match status" value="1"/>
</dbReference>
<dbReference type="FunFam" id="3.40.50.720:FF:000208">
    <property type="entry name" value="Prephenate dehydrogenase"/>
    <property type="match status" value="1"/>
</dbReference>
<dbReference type="PROSITE" id="PS51176">
    <property type="entry name" value="PDH_ADH"/>
    <property type="match status" value="1"/>
</dbReference>
<proteinExistence type="predicted"/>
<dbReference type="InterPro" id="IPR003099">
    <property type="entry name" value="Prephen_DH"/>
</dbReference>
<organism evidence="3 4">
    <name type="scientific">Blastopirellula marina</name>
    <dbReference type="NCBI Taxonomy" id="124"/>
    <lineage>
        <taxon>Bacteria</taxon>
        <taxon>Pseudomonadati</taxon>
        <taxon>Planctomycetota</taxon>
        <taxon>Planctomycetia</taxon>
        <taxon>Pirellulales</taxon>
        <taxon>Pirellulaceae</taxon>
        <taxon>Blastopirellula</taxon>
    </lineage>
</organism>
<dbReference type="Pfam" id="PF20463">
    <property type="entry name" value="PDH_C"/>
    <property type="match status" value="1"/>
</dbReference>
<dbReference type="SUPFAM" id="SSF48179">
    <property type="entry name" value="6-phosphogluconate dehydrogenase C-terminal domain-like"/>
    <property type="match status" value="1"/>
</dbReference>
<gene>
    <name evidence="3" type="ORF">C5Y93_16090</name>
</gene>
<dbReference type="InterPro" id="IPR046825">
    <property type="entry name" value="PDH_C"/>
</dbReference>
<dbReference type="RefSeq" id="WP_105336452.1">
    <property type="nucleotide sequence ID" value="NZ_PUHZ01000016.1"/>
</dbReference>
<name>A0A2S8GKT1_9BACT</name>
<dbReference type="AlphaFoldDB" id="A0A2S8GKT1"/>
<dbReference type="InterPro" id="IPR050812">
    <property type="entry name" value="Preph/Arog_dehydrog"/>
</dbReference>
<dbReference type="GO" id="GO:0006571">
    <property type="term" value="P:tyrosine biosynthetic process"/>
    <property type="evidence" value="ECO:0007669"/>
    <property type="project" value="InterPro"/>
</dbReference>
<dbReference type="GO" id="GO:0008977">
    <property type="term" value="F:prephenate dehydrogenase (NAD+) activity"/>
    <property type="evidence" value="ECO:0007669"/>
    <property type="project" value="InterPro"/>
</dbReference>
<dbReference type="Gene3D" id="3.40.50.720">
    <property type="entry name" value="NAD(P)-binding Rossmann-like Domain"/>
    <property type="match status" value="1"/>
</dbReference>
<dbReference type="OrthoDB" id="9802008at2"/>
<dbReference type="InterPro" id="IPR008927">
    <property type="entry name" value="6-PGluconate_DH-like_C_sf"/>
</dbReference>
<comment type="caution">
    <text evidence="3">The sequence shown here is derived from an EMBL/GenBank/DDBJ whole genome shotgun (WGS) entry which is preliminary data.</text>
</comment>
<dbReference type="InterPro" id="IPR046826">
    <property type="entry name" value="PDH_N"/>
</dbReference>
<protein>
    <submittedName>
        <fullName evidence="3">Prephenate dehydrogenase/arogenate dehydrogenase family protein</fullName>
    </submittedName>
</protein>
<dbReference type="EMBL" id="PUHZ01000016">
    <property type="protein sequence ID" value="PQO45053.1"/>
    <property type="molecule type" value="Genomic_DNA"/>
</dbReference>
<sequence>MTNTPSPMPQWNQATIVGVGLIGGSIGLAMRARGLAKSIVGVGRNEASLADALNVGAIDRAATDIADGVKEADLVIICSPVDKIVHLVQEVDRHCPSGTIVTDAGSTKEAITTALQDGLTNARFVGGHPLAGGAKAGPKHADACLYVGRTVVLTPTEQTDQAAAAAVEDLWTALGATVVCMQPHEHDEALAFTSHLPHWAAAAVAATTPEQWLPLTATGWYDTTRIAAGDAALWRQIFTSNRGHVLKALDKFEKVLAALREALETEDDAKLEKLLNDGKNRRDAVGN</sequence>
<dbReference type="PANTHER" id="PTHR21363:SF0">
    <property type="entry name" value="PREPHENATE DEHYDROGENASE [NADP(+)]"/>
    <property type="match status" value="1"/>
</dbReference>
<evidence type="ECO:0000313" key="3">
    <source>
        <dbReference type="EMBL" id="PQO45053.1"/>
    </source>
</evidence>